<evidence type="ECO:0000256" key="5">
    <source>
        <dbReference type="ARBA" id="ARBA00031122"/>
    </source>
</evidence>
<feature type="compositionally biased region" description="Low complexity" evidence="6">
    <location>
        <begin position="257"/>
        <end position="274"/>
    </location>
</feature>
<evidence type="ECO:0000256" key="3">
    <source>
        <dbReference type="ARBA" id="ARBA00020586"/>
    </source>
</evidence>
<dbReference type="PANTHER" id="PTHR31438:SF1">
    <property type="entry name" value="LYSINE N-ACYLTRANSFERASE C17G9.06C-RELATED"/>
    <property type="match status" value="1"/>
</dbReference>
<feature type="region of interest" description="Disordered" evidence="6">
    <location>
        <begin position="193"/>
        <end position="274"/>
    </location>
</feature>
<dbReference type="Proteomes" id="UP001054854">
    <property type="component" value="Unassembled WGS sequence"/>
</dbReference>
<comment type="caution">
    <text evidence="8">The sequence shown here is derived from an EMBL/GenBank/DDBJ whole genome shotgun (WGS) entry which is preliminary data.</text>
</comment>
<dbReference type="Gene3D" id="3.40.630.30">
    <property type="match status" value="1"/>
</dbReference>
<keyword evidence="9" id="KW-1185">Reference proteome</keyword>
<comment type="function">
    <text evidence="1">Acyltransferase required for the direct transfer of medium- to long-chain fatty acyl moieties from a carrier protein (MbtL) on to the epsilon-amino group of lysine residue in the mycobactin core.</text>
</comment>
<name>A0ABQ3U5D4_STRHY</name>
<reference evidence="8" key="1">
    <citation type="submission" date="2024-05" db="EMBL/GenBank/DDBJ databases">
        <title>Whole genome shotgun sequence of Streptomyces hygroscopicus NBRC 113678.</title>
        <authorList>
            <person name="Komaki H."/>
            <person name="Tamura T."/>
        </authorList>
    </citation>
    <scope>NUCLEOTIDE SEQUENCE</scope>
    <source>
        <strain evidence="8">N11-34</strain>
    </source>
</reference>
<dbReference type="InterPro" id="IPR016181">
    <property type="entry name" value="Acyl_CoA_acyltransferase"/>
</dbReference>
<evidence type="ECO:0000256" key="1">
    <source>
        <dbReference type="ARBA" id="ARBA00003818"/>
    </source>
</evidence>
<dbReference type="InterPro" id="IPR000182">
    <property type="entry name" value="GNAT_dom"/>
</dbReference>
<accession>A0ABQ3U5D4</accession>
<dbReference type="SMART" id="SM01006">
    <property type="entry name" value="AlcB"/>
    <property type="match status" value="1"/>
</dbReference>
<dbReference type="SUPFAM" id="SSF55729">
    <property type="entry name" value="Acyl-CoA N-acyltransferases (Nat)"/>
    <property type="match status" value="1"/>
</dbReference>
<dbReference type="PROSITE" id="PS51186">
    <property type="entry name" value="GNAT"/>
    <property type="match status" value="1"/>
</dbReference>
<evidence type="ECO:0000259" key="7">
    <source>
        <dbReference type="PROSITE" id="PS51186"/>
    </source>
</evidence>
<evidence type="ECO:0000256" key="4">
    <source>
        <dbReference type="ARBA" id="ARBA00023251"/>
    </source>
</evidence>
<evidence type="ECO:0000313" key="8">
    <source>
        <dbReference type="EMBL" id="GHJ30819.1"/>
    </source>
</evidence>
<dbReference type="PANTHER" id="PTHR31438">
    <property type="entry name" value="LYSINE N-ACYLTRANSFERASE C17G9.06C-RELATED"/>
    <property type="match status" value="1"/>
</dbReference>
<feature type="compositionally biased region" description="Low complexity" evidence="6">
    <location>
        <begin position="214"/>
        <end position="230"/>
    </location>
</feature>
<feature type="domain" description="N-acetyltransferase" evidence="7">
    <location>
        <begin position="40"/>
        <end position="180"/>
    </location>
</feature>
<sequence length="274" mass="29529">MTLSTLFERTDTRLGTFALRALDPAADAGLLHRWVTHAKASFWMMREADEAEVAAEYRRIHEHPHHDAFIGLHEDRPAFLAERYDPAHVELVGLYPSRPGDVGMHFLCAPTDTPVHGFTLAVITTVMEFCFADPAVRRVVVEPDVRNTAVHALNAAVGFEIVEQITKPEKDAYLSICTRERFEAARTTLAADAARTAGTRGTGRAEGAGGTGRTEGTAGTGRTEGTARTGSDARTAETSPTAHTAHTAHTDDDARTAHAAHAARTARAAQGVTR</sequence>
<proteinExistence type="predicted"/>
<evidence type="ECO:0000256" key="6">
    <source>
        <dbReference type="SAM" id="MobiDB-lite"/>
    </source>
</evidence>
<protein>
    <recommendedName>
        <fullName evidence="3">Lysine N-acyltransferase MbtK</fullName>
    </recommendedName>
    <alternativeName>
        <fullName evidence="5">Mycobactin synthase protein K</fullName>
    </alternativeName>
</protein>
<feature type="compositionally biased region" description="Gly residues" evidence="6">
    <location>
        <begin position="200"/>
        <end position="213"/>
    </location>
</feature>
<dbReference type="Pfam" id="PF13523">
    <property type="entry name" value="Acetyltransf_8"/>
    <property type="match status" value="1"/>
</dbReference>
<evidence type="ECO:0000256" key="2">
    <source>
        <dbReference type="ARBA" id="ARBA00005102"/>
    </source>
</evidence>
<dbReference type="InterPro" id="IPR019432">
    <property type="entry name" value="Acyltransferase_MbtK/IucB-like"/>
</dbReference>
<organism evidence="8 9">
    <name type="scientific">Streptomyces hygroscopicus</name>
    <dbReference type="NCBI Taxonomy" id="1912"/>
    <lineage>
        <taxon>Bacteria</taxon>
        <taxon>Bacillati</taxon>
        <taxon>Actinomycetota</taxon>
        <taxon>Actinomycetes</taxon>
        <taxon>Kitasatosporales</taxon>
        <taxon>Streptomycetaceae</taxon>
        <taxon>Streptomyces</taxon>
        <taxon>Streptomyces violaceusniger group</taxon>
    </lineage>
</organism>
<dbReference type="EMBL" id="BNEK01000005">
    <property type="protein sequence ID" value="GHJ30819.1"/>
    <property type="molecule type" value="Genomic_DNA"/>
</dbReference>
<gene>
    <name evidence="8" type="ORF">TPA0910_52520</name>
</gene>
<keyword evidence="4" id="KW-0046">Antibiotic resistance</keyword>
<evidence type="ECO:0000313" key="9">
    <source>
        <dbReference type="Proteomes" id="UP001054854"/>
    </source>
</evidence>
<comment type="pathway">
    <text evidence="2">Siderophore biosynthesis; mycobactin biosynthesis.</text>
</comment>